<dbReference type="Proteomes" id="UP000017248">
    <property type="component" value="Unassembled WGS sequence"/>
</dbReference>
<dbReference type="EMBL" id="CBUK010000156">
    <property type="protein sequence ID" value="CDI59169.1"/>
    <property type="molecule type" value="Genomic_DNA"/>
</dbReference>
<keyword evidence="2" id="KW-1185">Reference proteome</keyword>
<comment type="caution">
    <text evidence="1">The sequence shown here is derived from an EMBL/GenBank/DDBJ whole genome shotgun (WGS) entry which is preliminary data.</text>
</comment>
<protein>
    <submittedName>
        <fullName evidence="1">Uncharacterized protein</fullName>
    </submittedName>
</protein>
<name>U6F846_LACHE</name>
<dbReference type="HOGENOM" id="CLU_3434044_0_0_9"/>
<sequence length="15" mass="1794">MVKYGYQVLLRHTAD</sequence>
<proteinExistence type="predicted"/>
<gene>
    <name evidence="1" type="ORF">LHCIRMBIA951_01411</name>
</gene>
<organism evidence="1 2">
    <name type="scientific">Lactobacillus helveticus CIRM-BIA 951</name>
    <dbReference type="NCBI Taxonomy" id="1226334"/>
    <lineage>
        <taxon>Bacteria</taxon>
        <taxon>Bacillati</taxon>
        <taxon>Bacillota</taxon>
        <taxon>Bacilli</taxon>
        <taxon>Lactobacillales</taxon>
        <taxon>Lactobacillaceae</taxon>
        <taxon>Lactobacillus</taxon>
    </lineage>
</organism>
<evidence type="ECO:0000313" key="1">
    <source>
        <dbReference type="EMBL" id="CDI59169.1"/>
    </source>
</evidence>
<accession>U6F846</accession>
<reference evidence="1" key="1">
    <citation type="submission" date="2013-09" db="EMBL/GenBank/DDBJ databases">
        <title>Draft Genome Sequence of five Lactobacillus helveticus strains CIRM-BIA 101T, 103, 104, 951 and 953 isolated from milk product.</title>
        <authorList>
            <person name="Valence F."/>
            <person name="Chuat V."/>
            <person name="Ma L."/>
            <person name="Creno S."/>
            <person name="Falentin H."/>
            <person name="Lortal S."/>
            <person name="Bizet C."/>
            <person name="Clermont D."/>
            <person name="Loux V."/>
            <person name="Bouchier C."/>
            <person name="Cousin S."/>
        </authorList>
    </citation>
    <scope>NUCLEOTIDE SEQUENCE [LARGE SCALE GENOMIC DNA]</scope>
    <source>
        <strain evidence="1">CIRM-BIA 951</strain>
    </source>
</reference>
<evidence type="ECO:0000313" key="2">
    <source>
        <dbReference type="Proteomes" id="UP000017248"/>
    </source>
</evidence>